<evidence type="ECO:0000256" key="3">
    <source>
        <dbReference type="ARBA" id="ARBA00023136"/>
    </source>
</evidence>
<keyword evidence="5" id="KW-0812">Transmembrane</keyword>
<dbReference type="InterPro" id="IPR015631">
    <property type="entry name" value="CD2/SLAM_rcpt"/>
</dbReference>
<sequence length="421" mass="47581">MKCENTSHLEYSVSRRLAAVLAIVMLPSDICTSLPRLKGASILLITLMISLSVAHEIIVTQDSIHATVGQSILLQTVYKISQTFYNWPSLQWTFGNKIIVYYSLQNGSIDPQGTPLWTTGNTRIFPLYNHRVTFYPDNGSLLLTNLHLQDSGCYKLYLLSFESIINKTICLHVDDPSLSSGRSVANDIIVTQDSVNATVGHSILLQTSYKISQNMYNWPSLQWTFGNRVIVYYSLQNGSIDPEGTPVLTRGKIQIFPLYEHRVTLYPDNGSLLLMNLHLQDSGCYNIYLLSFESIINKTICLHLDNPSLLSDNKSTYYNDCKVISAIFCFFCGLIIFWVFLFRHCRSKACPSLSDKIYKKCFHILRLDLPTNDLEAGTEVEFIGQKTVGYDKAAATKPALTVLSLLQLKEHSYPHKQYSLL</sequence>
<dbReference type="EMBL" id="OW240920">
    <property type="protein sequence ID" value="CAH2316595.1"/>
    <property type="molecule type" value="Genomic_DNA"/>
</dbReference>
<dbReference type="Gene3D" id="2.60.40.10">
    <property type="entry name" value="Immunoglobulins"/>
    <property type="match status" value="2"/>
</dbReference>
<accession>A0AAD1T7S4</accession>
<keyword evidence="7" id="KW-1185">Reference proteome</keyword>
<dbReference type="GO" id="GO:0016020">
    <property type="term" value="C:membrane"/>
    <property type="evidence" value="ECO:0007669"/>
    <property type="project" value="UniProtKB-SubCell"/>
</dbReference>
<dbReference type="Proteomes" id="UP001295444">
    <property type="component" value="Chromosome 09"/>
</dbReference>
<evidence type="ECO:0000256" key="1">
    <source>
        <dbReference type="ARBA" id="ARBA00004370"/>
    </source>
</evidence>
<dbReference type="AlphaFoldDB" id="A0AAD1T7S4"/>
<dbReference type="GO" id="GO:0005911">
    <property type="term" value="C:cell-cell junction"/>
    <property type="evidence" value="ECO:0007669"/>
    <property type="project" value="TreeGrafter"/>
</dbReference>
<dbReference type="InterPro" id="IPR036179">
    <property type="entry name" value="Ig-like_dom_sf"/>
</dbReference>
<dbReference type="PANTHER" id="PTHR12080">
    <property type="entry name" value="SIGNALING LYMPHOCYTIC ACTIVATION MOLECULE"/>
    <property type="match status" value="1"/>
</dbReference>
<protein>
    <submittedName>
        <fullName evidence="6">Carcinoembryonic antigen-related cell adhesion molecule 3-like isoform X2</fullName>
    </submittedName>
</protein>
<reference evidence="6" key="1">
    <citation type="submission" date="2022-03" db="EMBL/GenBank/DDBJ databases">
        <authorList>
            <person name="Alioto T."/>
            <person name="Alioto T."/>
            <person name="Gomez Garrido J."/>
        </authorList>
    </citation>
    <scope>NUCLEOTIDE SEQUENCE</scope>
</reference>
<organism evidence="6 7">
    <name type="scientific">Pelobates cultripes</name>
    <name type="common">Western spadefoot toad</name>
    <dbReference type="NCBI Taxonomy" id="61616"/>
    <lineage>
        <taxon>Eukaryota</taxon>
        <taxon>Metazoa</taxon>
        <taxon>Chordata</taxon>
        <taxon>Craniata</taxon>
        <taxon>Vertebrata</taxon>
        <taxon>Euteleostomi</taxon>
        <taxon>Amphibia</taxon>
        <taxon>Batrachia</taxon>
        <taxon>Anura</taxon>
        <taxon>Pelobatoidea</taxon>
        <taxon>Pelobatidae</taxon>
        <taxon>Pelobates</taxon>
    </lineage>
</organism>
<feature type="transmembrane region" description="Helical" evidence="5">
    <location>
        <begin position="323"/>
        <end position="342"/>
    </location>
</feature>
<keyword evidence="2" id="KW-0732">Signal</keyword>
<dbReference type="SUPFAM" id="SSF48726">
    <property type="entry name" value="Immunoglobulin"/>
    <property type="match status" value="2"/>
</dbReference>
<keyword evidence="3 5" id="KW-0472">Membrane</keyword>
<keyword evidence="4" id="KW-0325">Glycoprotein</keyword>
<keyword evidence="5" id="KW-1133">Transmembrane helix</keyword>
<evidence type="ECO:0000256" key="2">
    <source>
        <dbReference type="ARBA" id="ARBA00022729"/>
    </source>
</evidence>
<dbReference type="PANTHER" id="PTHR12080:SF59">
    <property type="entry name" value="HEPATIC AND GLIAL CELL ADHESION MOLECULE"/>
    <property type="match status" value="1"/>
</dbReference>
<name>A0AAD1T7S4_PELCU</name>
<proteinExistence type="predicted"/>
<evidence type="ECO:0000256" key="5">
    <source>
        <dbReference type="SAM" id="Phobius"/>
    </source>
</evidence>
<dbReference type="InterPro" id="IPR013783">
    <property type="entry name" value="Ig-like_fold"/>
</dbReference>
<gene>
    <name evidence="6" type="ORF">PECUL_23A053242</name>
</gene>
<comment type="subcellular location">
    <subcellularLocation>
        <location evidence="1">Membrane</location>
    </subcellularLocation>
</comment>
<evidence type="ECO:0000313" key="7">
    <source>
        <dbReference type="Proteomes" id="UP001295444"/>
    </source>
</evidence>
<evidence type="ECO:0000256" key="4">
    <source>
        <dbReference type="ARBA" id="ARBA00023180"/>
    </source>
</evidence>
<evidence type="ECO:0000313" key="6">
    <source>
        <dbReference type="EMBL" id="CAH2316595.1"/>
    </source>
</evidence>